<dbReference type="PANTHER" id="PTHR43741">
    <property type="entry name" value="FMN-DEPENDENT NADH-AZOREDUCTASE 1"/>
    <property type="match status" value="1"/>
</dbReference>
<protein>
    <submittedName>
        <fullName evidence="2">Putative flavoprotein</fullName>
    </submittedName>
</protein>
<dbReference type="Proteomes" id="UP000306509">
    <property type="component" value="Unassembled WGS sequence"/>
</dbReference>
<evidence type="ECO:0000313" key="3">
    <source>
        <dbReference type="Proteomes" id="UP000306509"/>
    </source>
</evidence>
<sequence>MKITVIHGQSHKGVTYTMTREVLKHLANDQDEIREFFLPKDGPDFCCGCNSCFIKGEEHCPAAKKVQPIARAMEWADIIFLDSPNYVMEMSGSMKNFLDHMAYRWVTHRPHGGMFKKVGVTFCSSAGAPAGHTARSLARQLKWMSVSRVFCFPFVSNAMGISDVKVKKREKMEREAVRIAARVRQRAERPRASIRGKLFFYVFRKMQSSPGAAWNPVDRDWWVNQGWTGKRRPWNK</sequence>
<name>A0A4U8Q3R4_9FIRM</name>
<dbReference type="EMBL" id="QGQD01000070">
    <property type="protein sequence ID" value="TLC99316.1"/>
    <property type="molecule type" value="Genomic_DNA"/>
</dbReference>
<feature type="domain" description="NADPH-dependent FMN reductase-like" evidence="1">
    <location>
        <begin position="1"/>
        <end position="141"/>
    </location>
</feature>
<dbReference type="AlphaFoldDB" id="A0A4U8Q3R4"/>
<dbReference type="Pfam" id="PF03358">
    <property type="entry name" value="FMN_red"/>
    <property type="match status" value="1"/>
</dbReference>
<dbReference type="InterPro" id="IPR050104">
    <property type="entry name" value="FMN-dep_NADH:Q_OxRdtase_AzoR1"/>
</dbReference>
<gene>
    <name evidence="2" type="ORF">DSM106044_03767</name>
</gene>
<organism evidence="2 3">
    <name type="scientific">Robinsoniella peoriensis</name>
    <dbReference type="NCBI Taxonomy" id="180332"/>
    <lineage>
        <taxon>Bacteria</taxon>
        <taxon>Bacillati</taxon>
        <taxon>Bacillota</taxon>
        <taxon>Clostridia</taxon>
        <taxon>Lachnospirales</taxon>
        <taxon>Lachnospiraceae</taxon>
        <taxon>Robinsoniella</taxon>
    </lineage>
</organism>
<dbReference type="InterPro" id="IPR029039">
    <property type="entry name" value="Flavoprotein-like_sf"/>
</dbReference>
<proteinExistence type="predicted"/>
<dbReference type="SUPFAM" id="SSF52218">
    <property type="entry name" value="Flavoproteins"/>
    <property type="match status" value="1"/>
</dbReference>
<keyword evidence="3" id="KW-1185">Reference proteome</keyword>
<comment type="caution">
    <text evidence="2">The sequence shown here is derived from an EMBL/GenBank/DDBJ whole genome shotgun (WGS) entry which is preliminary data.</text>
</comment>
<reference evidence="2 3" key="1">
    <citation type="journal article" date="2019" name="Anaerobe">
        <title>Detection of Robinsoniella peoriensis in multiple bone samples of a trauma patient.</title>
        <authorList>
            <person name="Schrottner P."/>
            <person name="Hartwich K."/>
            <person name="Bunk B."/>
            <person name="Schober I."/>
            <person name="Helbig S."/>
            <person name="Rudolph W.W."/>
            <person name="Gunzer F."/>
        </authorList>
    </citation>
    <scope>NUCLEOTIDE SEQUENCE [LARGE SCALE GENOMIC DNA]</scope>
    <source>
        <strain evidence="2 3">DSM 106044</strain>
    </source>
</reference>
<dbReference type="PANTHER" id="PTHR43741:SF4">
    <property type="entry name" value="FMN-DEPENDENT NADH:QUINONE OXIDOREDUCTASE"/>
    <property type="match status" value="1"/>
</dbReference>
<evidence type="ECO:0000259" key="1">
    <source>
        <dbReference type="Pfam" id="PF03358"/>
    </source>
</evidence>
<dbReference type="GO" id="GO:0016491">
    <property type="term" value="F:oxidoreductase activity"/>
    <property type="evidence" value="ECO:0007669"/>
    <property type="project" value="InterPro"/>
</dbReference>
<dbReference type="STRING" id="180332.GCA_000797495_01052"/>
<dbReference type="Gene3D" id="3.40.50.360">
    <property type="match status" value="1"/>
</dbReference>
<dbReference type="RefSeq" id="WP_138003394.1">
    <property type="nucleotide sequence ID" value="NZ_QGQD01000070.1"/>
</dbReference>
<dbReference type="InterPro" id="IPR005025">
    <property type="entry name" value="FMN_Rdtase-like_dom"/>
</dbReference>
<accession>A0A4U8Q3R4</accession>
<evidence type="ECO:0000313" key="2">
    <source>
        <dbReference type="EMBL" id="TLC99316.1"/>
    </source>
</evidence>